<feature type="region of interest" description="Disordered" evidence="1">
    <location>
        <begin position="54"/>
        <end position="94"/>
    </location>
</feature>
<accession>A0AAV1TW24</accession>
<proteinExistence type="predicted"/>
<comment type="caution">
    <text evidence="3">The sequence shown here is derived from an EMBL/GenBank/DDBJ whole genome shotgun (WGS) entry which is preliminary data.</text>
</comment>
<evidence type="ECO:0000313" key="2">
    <source>
        <dbReference type="EMBL" id="CAK7896763.1"/>
    </source>
</evidence>
<dbReference type="EMBL" id="CAKLBY020000101">
    <property type="protein sequence ID" value="CAK7926629.1"/>
    <property type="molecule type" value="Genomic_DNA"/>
</dbReference>
<dbReference type="AlphaFoldDB" id="A0AAV1TW24"/>
<feature type="compositionally biased region" description="Basic and acidic residues" evidence="1">
    <location>
        <begin position="79"/>
        <end position="88"/>
    </location>
</feature>
<organism evidence="3 4">
    <name type="scientific">Peronospora matthiolae</name>
    <dbReference type="NCBI Taxonomy" id="2874970"/>
    <lineage>
        <taxon>Eukaryota</taxon>
        <taxon>Sar</taxon>
        <taxon>Stramenopiles</taxon>
        <taxon>Oomycota</taxon>
        <taxon>Peronosporomycetes</taxon>
        <taxon>Peronosporales</taxon>
        <taxon>Peronosporaceae</taxon>
        <taxon>Peronospora</taxon>
    </lineage>
</organism>
<dbReference type="EMBL" id="CAKLBY020000014">
    <property type="protein sequence ID" value="CAK7896763.1"/>
    <property type="molecule type" value="Genomic_DNA"/>
</dbReference>
<evidence type="ECO:0000256" key="1">
    <source>
        <dbReference type="SAM" id="MobiDB-lite"/>
    </source>
</evidence>
<evidence type="ECO:0008006" key="5">
    <source>
        <dbReference type="Google" id="ProtNLM"/>
    </source>
</evidence>
<gene>
    <name evidence="3" type="ORF">PM001_LOCUS11779</name>
    <name evidence="2" type="ORF">PM001_LOCUS1304</name>
</gene>
<name>A0AAV1TW24_9STRA</name>
<protein>
    <recommendedName>
        <fullName evidence="5">Transposase</fullName>
    </recommendedName>
</protein>
<dbReference type="Proteomes" id="UP001162060">
    <property type="component" value="Unassembled WGS sequence"/>
</dbReference>
<sequence>MVSKSKRCAAEAAKKAIARMLHVVNNHVRQIHPLCLQKDAAILIVDETEIELIHSGESDDPSDSKATPHASGPSGADTARARFTDSGERGSIMS</sequence>
<evidence type="ECO:0000313" key="3">
    <source>
        <dbReference type="EMBL" id="CAK7926629.1"/>
    </source>
</evidence>
<evidence type="ECO:0000313" key="4">
    <source>
        <dbReference type="Proteomes" id="UP001162060"/>
    </source>
</evidence>
<reference evidence="3" key="1">
    <citation type="submission" date="2024-01" db="EMBL/GenBank/DDBJ databases">
        <authorList>
            <person name="Webb A."/>
        </authorList>
    </citation>
    <scope>NUCLEOTIDE SEQUENCE</scope>
    <source>
        <strain evidence="3">Pm1</strain>
    </source>
</reference>